<evidence type="ECO:0000313" key="3">
    <source>
        <dbReference type="Proteomes" id="UP000199677"/>
    </source>
</evidence>
<dbReference type="PROSITE" id="PS50887">
    <property type="entry name" value="GGDEF"/>
    <property type="match status" value="1"/>
</dbReference>
<evidence type="ECO:0000259" key="1">
    <source>
        <dbReference type="PROSITE" id="PS50887"/>
    </source>
</evidence>
<dbReference type="Proteomes" id="UP000199677">
    <property type="component" value="Unassembled WGS sequence"/>
</dbReference>
<dbReference type="AlphaFoldDB" id="A0A1G9YID2"/>
<organism evidence="2 3">
    <name type="scientific">Vreelandella arcis</name>
    <dbReference type="NCBI Taxonomy" id="416873"/>
    <lineage>
        <taxon>Bacteria</taxon>
        <taxon>Pseudomonadati</taxon>
        <taxon>Pseudomonadota</taxon>
        <taxon>Gammaproteobacteria</taxon>
        <taxon>Oceanospirillales</taxon>
        <taxon>Halomonadaceae</taxon>
        <taxon>Vreelandella</taxon>
    </lineage>
</organism>
<dbReference type="SUPFAM" id="SSF55073">
    <property type="entry name" value="Nucleotide cyclase"/>
    <property type="match status" value="1"/>
</dbReference>
<dbReference type="InterPro" id="IPR000160">
    <property type="entry name" value="GGDEF_dom"/>
</dbReference>
<sequence>MHLDLDDFKIVNDGLGHQIGNLLLVAVAARLQLLVEPSDTVAWLTSDEFALVLAN</sequence>
<dbReference type="Pfam" id="PF00990">
    <property type="entry name" value="GGDEF"/>
    <property type="match status" value="1"/>
</dbReference>
<dbReference type="Gene3D" id="3.30.70.270">
    <property type="match status" value="1"/>
</dbReference>
<dbReference type="InterPro" id="IPR029787">
    <property type="entry name" value="Nucleotide_cyclase"/>
</dbReference>
<dbReference type="STRING" id="416873.SAMN04487951_102186"/>
<protein>
    <submittedName>
        <fullName evidence="2">Diguanylate cyclase (GGDEF) domain-containing protein</fullName>
    </submittedName>
</protein>
<accession>A0A1G9YID2</accession>
<name>A0A1G9YID2_9GAMM</name>
<dbReference type="PANTHER" id="PTHR46663">
    <property type="entry name" value="DIGUANYLATE CYCLASE DGCT-RELATED"/>
    <property type="match status" value="1"/>
</dbReference>
<reference evidence="3" key="1">
    <citation type="submission" date="2016-10" db="EMBL/GenBank/DDBJ databases">
        <authorList>
            <person name="Varghese N."/>
            <person name="Submissions S."/>
        </authorList>
    </citation>
    <scope>NUCLEOTIDE SEQUENCE [LARGE SCALE GENOMIC DNA]</scope>
    <source>
        <strain evidence="3">CGMCC 1.6494</strain>
    </source>
</reference>
<feature type="domain" description="GGDEF" evidence="1">
    <location>
        <begin position="1"/>
        <end position="55"/>
    </location>
</feature>
<dbReference type="InterPro" id="IPR052163">
    <property type="entry name" value="DGC-Regulatory_Protein"/>
</dbReference>
<keyword evidence="3" id="KW-1185">Reference proteome</keyword>
<dbReference type="EMBL" id="FNII01000002">
    <property type="protein sequence ID" value="SDN08934.1"/>
    <property type="molecule type" value="Genomic_DNA"/>
</dbReference>
<dbReference type="InterPro" id="IPR043128">
    <property type="entry name" value="Rev_trsase/Diguanyl_cyclase"/>
</dbReference>
<evidence type="ECO:0000313" key="2">
    <source>
        <dbReference type="EMBL" id="SDN08934.1"/>
    </source>
</evidence>
<gene>
    <name evidence="2" type="ORF">SAMN04487951_102186</name>
</gene>
<dbReference type="PANTHER" id="PTHR46663:SF3">
    <property type="entry name" value="SLL0267 PROTEIN"/>
    <property type="match status" value="1"/>
</dbReference>
<proteinExistence type="predicted"/>
<dbReference type="NCBIfam" id="TIGR00254">
    <property type="entry name" value="GGDEF"/>
    <property type="match status" value="1"/>
</dbReference>